<comment type="caution">
    <text evidence="1">The sequence shown here is derived from an EMBL/GenBank/DDBJ whole genome shotgun (WGS) entry which is preliminary data.</text>
</comment>
<evidence type="ECO:0000313" key="1">
    <source>
        <dbReference type="EMBL" id="MEQ2245554.1"/>
    </source>
</evidence>
<sequence length="121" mass="13296">MKKITGFKQKDDWTDGGLDRANELNLFFNMFSSETSSASSSPHRQSDIPPSFDPQLSCHTSNILSSTSAMDPSASTCVPSTKPVDADAPFASTFHLCVSRSLQQLQRLTRLRLQVQIMSAL</sequence>
<keyword evidence="2" id="KW-1185">Reference proteome</keyword>
<dbReference type="Proteomes" id="UP001482620">
    <property type="component" value="Unassembled WGS sequence"/>
</dbReference>
<name>A0ABV0UJY3_9TELE</name>
<gene>
    <name evidence="1" type="ORF">ILYODFUR_029116</name>
</gene>
<evidence type="ECO:0000313" key="2">
    <source>
        <dbReference type="Proteomes" id="UP001482620"/>
    </source>
</evidence>
<proteinExistence type="predicted"/>
<reference evidence="1 2" key="1">
    <citation type="submission" date="2021-06" db="EMBL/GenBank/DDBJ databases">
        <authorList>
            <person name="Palmer J.M."/>
        </authorList>
    </citation>
    <scope>NUCLEOTIDE SEQUENCE [LARGE SCALE GENOMIC DNA]</scope>
    <source>
        <strain evidence="2">if_2019</strain>
        <tissue evidence="1">Muscle</tissue>
    </source>
</reference>
<dbReference type="EMBL" id="JAHRIQ010073609">
    <property type="protein sequence ID" value="MEQ2245554.1"/>
    <property type="molecule type" value="Genomic_DNA"/>
</dbReference>
<protein>
    <submittedName>
        <fullName evidence="1">Uncharacterized protein</fullName>
    </submittedName>
</protein>
<organism evidence="1 2">
    <name type="scientific">Ilyodon furcidens</name>
    <name type="common">goldbreast splitfin</name>
    <dbReference type="NCBI Taxonomy" id="33524"/>
    <lineage>
        <taxon>Eukaryota</taxon>
        <taxon>Metazoa</taxon>
        <taxon>Chordata</taxon>
        <taxon>Craniata</taxon>
        <taxon>Vertebrata</taxon>
        <taxon>Euteleostomi</taxon>
        <taxon>Actinopterygii</taxon>
        <taxon>Neopterygii</taxon>
        <taxon>Teleostei</taxon>
        <taxon>Neoteleostei</taxon>
        <taxon>Acanthomorphata</taxon>
        <taxon>Ovalentaria</taxon>
        <taxon>Atherinomorphae</taxon>
        <taxon>Cyprinodontiformes</taxon>
        <taxon>Goodeidae</taxon>
        <taxon>Ilyodon</taxon>
    </lineage>
</organism>
<accession>A0ABV0UJY3</accession>